<dbReference type="EMBL" id="CP030053">
    <property type="protein sequence ID" value="QAU48730.1"/>
    <property type="molecule type" value="Genomic_DNA"/>
</dbReference>
<dbReference type="KEGG" id="bgz:XH91_27500"/>
<gene>
    <name evidence="1" type="ORF">XH91_27500</name>
</gene>
<organism evidence="1 2">
    <name type="scientific">Bradyrhizobium guangzhouense</name>
    <dbReference type="NCBI Taxonomy" id="1325095"/>
    <lineage>
        <taxon>Bacteria</taxon>
        <taxon>Pseudomonadati</taxon>
        <taxon>Pseudomonadota</taxon>
        <taxon>Alphaproteobacteria</taxon>
        <taxon>Hyphomicrobiales</taxon>
        <taxon>Nitrobacteraceae</taxon>
        <taxon>Bradyrhizobium</taxon>
    </lineage>
</organism>
<dbReference type="AlphaFoldDB" id="A0AAE6CAN8"/>
<accession>A0AAE6CAN8</accession>
<proteinExistence type="predicted"/>
<name>A0AAE6CAN8_9BRAD</name>
<evidence type="ECO:0000313" key="2">
    <source>
        <dbReference type="Proteomes" id="UP000288972"/>
    </source>
</evidence>
<sequence>MQEKVALEAPSVVVDDTLIDAYLGNGVSQAVLVEDAEQPIDNCLCVLLALGAICQRAQFA</sequence>
<protein>
    <submittedName>
        <fullName evidence="1">Uncharacterized protein</fullName>
    </submittedName>
</protein>
<dbReference type="Proteomes" id="UP000288972">
    <property type="component" value="Chromosome"/>
</dbReference>
<evidence type="ECO:0000313" key="1">
    <source>
        <dbReference type="EMBL" id="QAU48730.1"/>
    </source>
</evidence>
<reference evidence="1 2" key="1">
    <citation type="submission" date="2018-06" db="EMBL/GenBank/DDBJ databases">
        <title>Comparative genomics of rhizobia nodulating Arachis hypogaea in China.</title>
        <authorList>
            <person name="Li Y."/>
        </authorList>
    </citation>
    <scope>NUCLEOTIDE SEQUENCE [LARGE SCALE GENOMIC DNA]</scope>
    <source>
        <strain evidence="1 2">CCBAU 51670</strain>
    </source>
</reference>